<dbReference type="WBParaSite" id="PDA_v2.g27750.t1">
    <property type="protein sequence ID" value="PDA_v2.g27750.t1"/>
    <property type="gene ID" value="PDA_v2.g27750"/>
</dbReference>
<feature type="region of interest" description="Disordered" evidence="1">
    <location>
        <begin position="376"/>
        <end position="436"/>
    </location>
</feature>
<protein>
    <submittedName>
        <fullName evidence="3">Uncharacterized protein</fullName>
    </submittedName>
</protein>
<dbReference type="AlphaFoldDB" id="A0A914Q9F7"/>
<evidence type="ECO:0000313" key="2">
    <source>
        <dbReference type="Proteomes" id="UP000887578"/>
    </source>
</evidence>
<evidence type="ECO:0000313" key="3">
    <source>
        <dbReference type="WBParaSite" id="PDA_v2.g27750.t1"/>
    </source>
</evidence>
<organism evidence="2 3">
    <name type="scientific">Panagrolaimus davidi</name>
    <dbReference type="NCBI Taxonomy" id="227884"/>
    <lineage>
        <taxon>Eukaryota</taxon>
        <taxon>Metazoa</taxon>
        <taxon>Ecdysozoa</taxon>
        <taxon>Nematoda</taxon>
        <taxon>Chromadorea</taxon>
        <taxon>Rhabditida</taxon>
        <taxon>Tylenchina</taxon>
        <taxon>Panagrolaimomorpha</taxon>
        <taxon>Panagrolaimoidea</taxon>
        <taxon>Panagrolaimidae</taxon>
        <taxon>Panagrolaimus</taxon>
    </lineage>
</organism>
<accession>A0A914Q9F7</accession>
<sequence>MTPESTPVTPTPESETIYGLICISGQEINLAEEKPFIFDDDSHHFGPTQVSTQIKENLTQKRRIFQQKIENAYMTINLVNYALLASPSNFGERCGPFLQNYFDSKMETAITEGNDLLASVIPIAYVHNYTAKKYPAKASNDVVTYFGCYRYIVSFDKSDDRFLKIDPSGDLIEFEFSDSGLLHFCNTMEELGVTKIFAVVEDNTKELIEELSEVRQQIYEETGGETNALDTSSFLDKSMCLADYEEESVEGEERNFSALASLTEVMENVIESSDYELKIENEDGEKETDQSFMEHSKSSIEEETRHKRFRRLINEISASKREFKRLWFEGMENYELVLDPEFDAFMESYRIILHQDENGIKRAIEVIEDKAAEEFQKEEIAQESTEKENNIPSFGKMSMMNDDEEEGQRNLRSRKRRAPPTTPKTRVTPKQTKKVT</sequence>
<keyword evidence="2" id="KW-1185">Reference proteome</keyword>
<proteinExistence type="predicted"/>
<dbReference type="Proteomes" id="UP000887578">
    <property type="component" value="Unplaced"/>
</dbReference>
<evidence type="ECO:0000256" key="1">
    <source>
        <dbReference type="SAM" id="MobiDB-lite"/>
    </source>
</evidence>
<name>A0A914Q9F7_9BILA</name>
<reference evidence="3" key="1">
    <citation type="submission" date="2022-11" db="UniProtKB">
        <authorList>
            <consortium name="WormBaseParasite"/>
        </authorList>
    </citation>
    <scope>IDENTIFICATION</scope>
</reference>
<feature type="compositionally biased region" description="Basic and acidic residues" evidence="1">
    <location>
        <begin position="376"/>
        <end position="389"/>
    </location>
</feature>